<keyword evidence="4" id="KW-1185">Reference proteome</keyword>
<keyword evidence="1" id="KW-0812">Transmembrane</keyword>
<dbReference type="AlphaFoldDB" id="A0AAV2YX55"/>
<comment type="caution">
    <text evidence="3">The sequence shown here is derived from an EMBL/GenBank/DDBJ whole genome shotgun (WGS) entry which is preliminary data.</text>
</comment>
<feature type="domain" description="Beta-lactamase-related" evidence="2">
    <location>
        <begin position="90"/>
        <end position="406"/>
    </location>
</feature>
<dbReference type="Proteomes" id="UP001146120">
    <property type="component" value="Unassembled WGS sequence"/>
</dbReference>
<evidence type="ECO:0000259" key="2">
    <source>
        <dbReference type="Pfam" id="PF00144"/>
    </source>
</evidence>
<dbReference type="EMBL" id="DAKRPA010000122">
    <property type="protein sequence ID" value="DAZ97881.1"/>
    <property type="molecule type" value="Genomic_DNA"/>
</dbReference>
<name>A0AAV2YX55_9STRA</name>
<dbReference type="InterPro" id="IPR050789">
    <property type="entry name" value="Diverse_Enzym_Activities"/>
</dbReference>
<organism evidence="3 4">
    <name type="scientific">Lagenidium giganteum</name>
    <dbReference type="NCBI Taxonomy" id="4803"/>
    <lineage>
        <taxon>Eukaryota</taxon>
        <taxon>Sar</taxon>
        <taxon>Stramenopiles</taxon>
        <taxon>Oomycota</taxon>
        <taxon>Peronosporomycetes</taxon>
        <taxon>Pythiales</taxon>
        <taxon>Pythiaceae</taxon>
    </lineage>
</organism>
<evidence type="ECO:0000313" key="4">
    <source>
        <dbReference type="Proteomes" id="UP001146120"/>
    </source>
</evidence>
<evidence type="ECO:0000256" key="1">
    <source>
        <dbReference type="SAM" id="Phobius"/>
    </source>
</evidence>
<protein>
    <recommendedName>
        <fullName evidence="2">Beta-lactamase-related domain-containing protein</fullName>
    </recommendedName>
</protein>
<reference evidence="3" key="1">
    <citation type="submission" date="2022-11" db="EMBL/GenBank/DDBJ databases">
        <authorList>
            <person name="Morgan W.R."/>
            <person name="Tartar A."/>
        </authorList>
    </citation>
    <scope>NUCLEOTIDE SEQUENCE</scope>
    <source>
        <strain evidence="3">ARSEF 373</strain>
    </source>
</reference>
<accession>A0AAV2YX55</accession>
<keyword evidence="1" id="KW-0472">Membrane</keyword>
<sequence>MARTKHEDLPLLQPAGPTWRACNANPIVKRAAALLVGVAIVILGVAAIRSNAGEDTLEQRLRALVDASSNAPPFSGVIQVSTKQGQGQPKVLLQTAMGMAHEEFDVPMTSDAVFPVASNSKLFTSVALYQLQERGLVNLSEPVNSLLTAEDFTAFGFPNQTVWCPRVAGAAEDSPCENMTFVQLLQMSSGLDDGEDCDIDPSERCHQLANELAIYKGSLAASVGTFINDPLIVRPGTNYKYTNVNFELLSYMIEKISGQPLEEYWQQHIFDKVGLKNTIYDPWSGQRQIHKKYVSQYTHYYLHDPANNASSKEWTLLSSGTCSPYVNSGAISGSGGIRSTAGDMHRWYLDLFHDQGRQSQVLSAASISMIVHRRNPTNPMYAQGIGVAFPANATDTTWPSWITYCGGMKCCDTCMNMHPSTDANVQSIVSSAFSNAKVISSSSQEAWSVWHPVGFMGELAPGAPEVESELPPSLLPSLTTAVLSANDSKLLGSTSS</sequence>
<reference evidence="3" key="2">
    <citation type="journal article" date="2023" name="Microbiol Resour">
        <title>Decontamination and Annotation of the Draft Genome Sequence of the Oomycete Lagenidium giganteum ARSEF 373.</title>
        <authorList>
            <person name="Morgan W.R."/>
            <person name="Tartar A."/>
        </authorList>
    </citation>
    <scope>NUCLEOTIDE SEQUENCE</scope>
    <source>
        <strain evidence="3">ARSEF 373</strain>
    </source>
</reference>
<feature type="transmembrane region" description="Helical" evidence="1">
    <location>
        <begin position="31"/>
        <end position="48"/>
    </location>
</feature>
<keyword evidence="1" id="KW-1133">Transmembrane helix</keyword>
<dbReference type="InterPro" id="IPR001466">
    <property type="entry name" value="Beta-lactam-related"/>
</dbReference>
<dbReference type="PANTHER" id="PTHR43283:SF3">
    <property type="entry name" value="BETA-LACTAMASE FAMILY PROTEIN (AFU_ORTHOLOGUE AFUA_5G07500)"/>
    <property type="match status" value="1"/>
</dbReference>
<dbReference type="PANTHER" id="PTHR43283">
    <property type="entry name" value="BETA-LACTAMASE-RELATED"/>
    <property type="match status" value="1"/>
</dbReference>
<dbReference type="Gene3D" id="3.40.710.10">
    <property type="entry name" value="DD-peptidase/beta-lactamase superfamily"/>
    <property type="match status" value="1"/>
</dbReference>
<gene>
    <name evidence="3" type="ORF">N0F65_012144</name>
</gene>
<dbReference type="SUPFAM" id="SSF56601">
    <property type="entry name" value="beta-lactamase/transpeptidase-like"/>
    <property type="match status" value="1"/>
</dbReference>
<evidence type="ECO:0000313" key="3">
    <source>
        <dbReference type="EMBL" id="DAZ97881.1"/>
    </source>
</evidence>
<proteinExistence type="predicted"/>
<dbReference type="InterPro" id="IPR012338">
    <property type="entry name" value="Beta-lactam/transpept-like"/>
</dbReference>
<dbReference type="Pfam" id="PF00144">
    <property type="entry name" value="Beta-lactamase"/>
    <property type="match status" value="1"/>
</dbReference>